<evidence type="ECO:0000313" key="1">
    <source>
        <dbReference type="EMBL" id="RCX15357.1"/>
    </source>
</evidence>
<protein>
    <submittedName>
        <fullName evidence="1">Uncharacterized protein</fullName>
    </submittedName>
</protein>
<dbReference type="RefSeq" id="WP_114498720.1">
    <property type="nucleotide sequence ID" value="NZ_QPJW01000015.1"/>
</dbReference>
<evidence type="ECO:0000313" key="2">
    <source>
        <dbReference type="Proteomes" id="UP000253090"/>
    </source>
</evidence>
<organism evidence="1 2">
    <name type="scientific">Fontibacillus phaseoli</name>
    <dbReference type="NCBI Taxonomy" id="1416533"/>
    <lineage>
        <taxon>Bacteria</taxon>
        <taxon>Bacillati</taxon>
        <taxon>Bacillota</taxon>
        <taxon>Bacilli</taxon>
        <taxon>Bacillales</taxon>
        <taxon>Paenibacillaceae</taxon>
        <taxon>Fontibacillus</taxon>
    </lineage>
</organism>
<dbReference type="AlphaFoldDB" id="A0A369B495"/>
<reference evidence="1 2" key="1">
    <citation type="submission" date="2018-07" db="EMBL/GenBank/DDBJ databases">
        <title>Genomic Encyclopedia of Type Strains, Phase III (KMG-III): the genomes of soil and plant-associated and newly described type strains.</title>
        <authorList>
            <person name="Whitman W."/>
        </authorList>
    </citation>
    <scope>NUCLEOTIDE SEQUENCE [LARGE SCALE GENOMIC DNA]</scope>
    <source>
        <strain evidence="1 2">CECT 8333</strain>
    </source>
</reference>
<gene>
    <name evidence="1" type="ORF">DFP94_11541</name>
</gene>
<dbReference type="OrthoDB" id="2640196at2"/>
<name>A0A369B495_9BACL</name>
<dbReference type="EMBL" id="QPJW01000015">
    <property type="protein sequence ID" value="RCX15357.1"/>
    <property type="molecule type" value="Genomic_DNA"/>
</dbReference>
<dbReference type="Proteomes" id="UP000253090">
    <property type="component" value="Unassembled WGS sequence"/>
</dbReference>
<proteinExistence type="predicted"/>
<sequence>MQKYRACKRRISRRGLKRQLPTAGLLRKVAFGMAPFYKAIVYSQGFADAWSQAVVGADLDRMRKLLYRVAPRIADHGMGTNGIGYFISFKALGSYYSCGITIPPGRVQFYFNPKVHRLIARALLPFFRELVCRSRYASVLARAIRRHDRRAAARLVRCRIKTLALKSVKIEDAGLVLTFKYPFSKYEYTFVLFREFN</sequence>
<accession>A0A369B495</accession>
<comment type="caution">
    <text evidence="1">The sequence shown here is derived from an EMBL/GenBank/DDBJ whole genome shotgun (WGS) entry which is preliminary data.</text>
</comment>
<keyword evidence="2" id="KW-1185">Reference proteome</keyword>